<dbReference type="InterPro" id="IPR032466">
    <property type="entry name" value="Metal_Hydrolase"/>
</dbReference>
<comment type="caution">
    <text evidence="6">Lacks conserved residue(s) required for the propagation of feature annotation.</text>
</comment>
<dbReference type="GO" id="GO:0008270">
    <property type="term" value="F:zinc ion binding"/>
    <property type="evidence" value="ECO:0007669"/>
    <property type="project" value="InterPro"/>
</dbReference>
<dbReference type="InterPro" id="IPR017947">
    <property type="entry name" value="AryldialkylPase_Zn-BS"/>
</dbReference>
<comment type="similarity">
    <text evidence="6">Belongs to the metallo-dependent hydrolases superfamily. Phosphotriesterase family.</text>
</comment>
<dbReference type="PROSITE" id="PS01322">
    <property type="entry name" value="PHOSPHOTRIESTERASE_1"/>
    <property type="match status" value="1"/>
</dbReference>
<dbReference type="PANTHER" id="PTHR10819">
    <property type="entry name" value="PHOSPHOTRIESTERASE-RELATED"/>
    <property type="match status" value="1"/>
</dbReference>
<dbReference type="InterPro" id="IPR001559">
    <property type="entry name" value="Phosphotriesterase"/>
</dbReference>
<name>A0A1B6C6M9_9HEMI</name>
<dbReference type="Pfam" id="PF02126">
    <property type="entry name" value="PTE"/>
    <property type="match status" value="1"/>
</dbReference>
<dbReference type="PANTHER" id="PTHR10819:SF3">
    <property type="entry name" value="PHOSPHOTRIESTERASE-RELATED PROTEIN"/>
    <property type="match status" value="1"/>
</dbReference>
<evidence type="ECO:0000256" key="4">
    <source>
        <dbReference type="ARBA" id="ARBA00022801"/>
    </source>
</evidence>
<dbReference type="PROSITE" id="PS51347">
    <property type="entry name" value="PHOSPHOTRIESTERASE_2"/>
    <property type="match status" value="1"/>
</dbReference>
<reference evidence="7" key="1">
    <citation type="submission" date="2015-12" db="EMBL/GenBank/DDBJ databases">
        <title>De novo transcriptome assembly of four potential Pierce s Disease insect vectors from Arizona vineyards.</title>
        <authorList>
            <person name="Tassone E.E."/>
        </authorList>
    </citation>
    <scope>NUCLEOTIDE SEQUENCE</scope>
</reference>
<comment type="cofactor">
    <cofactor evidence="1">
        <name>a divalent metal cation</name>
        <dbReference type="ChEBI" id="CHEBI:60240"/>
    </cofactor>
</comment>
<evidence type="ECO:0000256" key="2">
    <source>
        <dbReference type="ARBA" id="ARBA00020475"/>
    </source>
</evidence>
<dbReference type="Gene3D" id="3.20.20.140">
    <property type="entry name" value="Metal-dependent hydrolases"/>
    <property type="match status" value="1"/>
</dbReference>
<dbReference type="AlphaFoldDB" id="A0A1B6C6M9"/>
<evidence type="ECO:0000256" key="5">
    <source>
        <dbReference type="ARBA" id="ARBA00029607"/>
    </source>
</evidence>
<organism evidence="7">
    <name type="scientific">Clastoptera arizonana</name>
    <name type="common">Arizona spittle bug</name>
    <dbReference type="NCBI Taxonomy" id="38151"/>
    <lineage>
        <taxon>Eukaryota</taxon>
        <taxon>Metazoa</taxon>
        <taxon>Ecdysozoa</taxon>
        <taxon>Arthropoda</taxon>
        <taxon>Hexapoda</taxon>
        <taxon>Insecta</taxon>
        <taxon>Pterygota</taxon>
        <taxon>Neoptera</taxon>
        <taxon>Paraneoptera</taxon>
        <taxon>Hemiptera</taxon>
        <taxon>Auchenorrhyncha</taxon>
        <taxon>Cercopoidea</taxon>
        <taxon>Clastopteridae</taxon>
        <taxon>Clastoptera</taxon>
    </lineage>
</organism>
<dbReference type="EMBL" id="GEDC01028393">
    <property type="protein sequence ID" value="JAS08905.1"/>
    <property type="molecule type" value="Transcribed_RNA"/>
</dbReference>
<evidence type="ECO:0000313" key="7">
    <source>
        <dbReference type="EMBL" id="JAS08905.1"/>
    </source>
</evidence>
<dbReference type="GO" id="GO:0016788">
    <property type="term" value="F:hydrolase activity, acting on ester bonds"/>
    <property type="evidence" value="ECO:0007669"/>
    <property type="project" value="InterPro"/>
</dbReference>
<keyword evidence="4" id="KW-0378">Hydrolase</keyword>
<evidence type="ECO:0000256" key="3">
    <source>
        <dbReference type="ARBA" id="ARBA00022723"/>
    </source>
</evidence>
<proteinExistence type="inferred from homology"/>
<dbReference type="SUPFAM" id="SSF51556">
    <property type="entry name" value="Metallo-dependent hydrolases"/>
    <property type="match status" value="1"/>
</dbReference>
<evidence type="ECO:0000256" key="6">
    <source>
        <dbReference type="PROSITE-ProRule" id="PRU00679"/>
    </source>
</evidence>
<gene>
    <name evidence="7" type="ORF">g.18661</name>
</gene>
<evidence type="ECO:0000256" key="1">
    <source>
        <dbReference type="ARBA" id="ARBA00001968"/>
    </source>
</evidence>
<keyword evidence="3" id="KW-0479">Metal-binding</keyword>
<sequence>MIQSVKGPLAVGNLGRTLTHEHLQMDFNVMYSSPPKQLERFFNNKINIENVGFIKQYPYGSRYNLNFNDKEAEEGVIEDVQFYKECGGSTIVENTSIGLKRNIPFLVKVSEKTGVNIVAGTGK</sequence>
<protein>
    <recommendedName>
        <fullName evidence="2">Phosphotriesterase-related protein</fullName>
    </recommendedName>
    <alternativeName>
        <fullName evidence="5">Parathion hydrolase-related protein</fullName>
    </alternativeName>
</protein>
<accession>A0A1B6C6M9</accession>